<keyword evidence="1" id="KW-0694">RNA-binding</keyword>
<gene>
    <name evidence="2" type="ORF">HMPREF9429_00101</name>
</gene>
<proteinExistence type="predicted"/>
<protein>
    <submittedName>
        <fullName evidence="2">Uncharacterized protein</fullName>
    </submittedName>
</protein>
<dbReference type="GO" id="GO:0003723">
    <property type="term" value="F:RNA binding"/>
    <property type="evidence" value="ECO:0007669"/>
    <property type="project" value="UniProtKB-KW"/>
</dbReference>
<dbReference type="SUPFAM" id="SSF55174">
    <property type="entry name" value="Alpha-L RNA-binding motif"/>
    <property type="match status" value="1"/>
</dbReference>
<dbReference type="AlphaFoldDB" id="E2Z9J7"/>
<evidence type="ECO:0000313" key="3">
    <source>
        <dbReference type="Proteomes" id="UP000003195"/>
    </source>
</evidence>
<sequence>MKEIKIQTETIQLDQFLKWADITESGGQTSMLIANKMIFVNGESCTVKRKKLYPNDIVKVENVGQFRVVGEQ</sequence>
<dbReference type="eggNOG" id="COG2501">
    <property type="taxonomic scope" value="Bacteria"/>
</dbReference>
<comment type="caution">
    <text evidence="2">The sequence shown here is derived from an EMBL/GenBank/DDBJ whole genome shotgun (WGS) entry which is preliminary data.</text>
</comment>
<dbReference type="OrthoDB" id="9811532at2"/>
<dbReference type="PROSITE" id="PS50889">
    <property type="entry name" value="S4"/>
    <property type="match status" value="1"/>
</dbReference>
<evidence type="ECO:0000313" key="2">
    <source>
        <dbReference type="EMBL" id="EFQ05023.1"/>
    </source>
</evidence>
<dbReference type="RefSeq" id="WP_006940811.1">
    <property type="nucleotide sequence ID" value="NZ_GL538177.1"/>
</dbReference>
<keyword evidence="3" id="KW-1185">Reference proteome</keyword>
<dbReference type="InterPro" id="IPR036986">
    <property type="entry name" value="S4_RNA-bd_sf"/>
</dbReference>
<accession>E2Z9J7</accession>
<reference evidence="2 3" key="1">
    <citation type="submission" date="2010-08" db="EMBL/GenBank/DDBJ databases">
        <authorList>
            <person name="Weinstock G."/>
            <person name="Sodergren E."/>
            <person name="Clifton S."/>
            <person name="Fulton L."/>
            <person name="Fulton B."/>
            <person name="Courtney L."/>
            <person name="Fronick C."/>
            <person name="Harrison M."/>
            <person name="Strong C."/>
            <person name="Farmer C."/>
            <person name="Delahaunty K."/>
            <person name="Markovic C."/>
            <person name="Hall O."/>
            <person name="Minx P."/>
            <person name="Tomlinson C."/>
            <person name="Mitreva M."/>
            <person name="Hou S."/>
            <person name="Chen J."/>
            <person name="Wollam A."/>
            <person name="Pepin K.H."/>
            <person name="Johnson M."/>
            <person name="Bhonagiri V."/>
            <person name="Zhang X."/>
            <person name="Suruliraj S."/>
            <person name="Warren W."/>
            <person name="Chinwalla A."/>
            <person name="Mardis E.R."/>
            <person name="Wilson R.K."/>
        </authorList>
    </citation>
    <scope>NUCLEOTIDE SEQUENCE [LARGE SCALE GENOMIC DNA]</scope>
    <source>
        <strain evidence="2 3">F0359</strain>
    </source>
</reference>
<dbReference type="Pfam" id="PF13275">
    <property type="entry name" value="S4_2"/>
    <property type="match status" value="1"/>
</dbReference>
<dbReference type="Proteomes" id="UP000003195">
    <property type="component" value="Unassembled WGS sequence"/>
</dbReference>
<dbReference type="HOGENOM" id="CLU_127162_4_0_9"/>
<dbReference type="EMBL" id="AECS01000003">
    <property type="protein sequence ID" value="EFQ05023.1"/>
    <property type="molecule type" value="Genomic_DNA"/>
</dbReference>
<dbReference type="STRING" id="706434.HMPREF9429_00101"/>
<dbReference type="Gene3D" id="3.10.290.10">
    <property type="entry name" value="RNA-binding S4 domain"/>
    <property type="match status" value="1"/>
</dbReference>
<evidence type="ECO:0000256" key="1">
    <source>
        <dbReference type="PROSITE-ProRule" id="PRU00182"/>
    </source>
</evidence>
<organism evidence="2 3">
    <name type="scientific">Megasphaera micronuciformis F0359</name>
    <dbReference type="NCBI Taxonomy" id="706434"/>
    <lineage>
        <taxon>Bacteria</taxon>
        <taxon>Bacillati</taxon>
        <taxon>Bacillota</taxon>
        <taxon>Negativicutes</taxon>
        <taxon>Veillonellales</taxon>
        <taxon>Veillonellaceae</taxon>
        <taxon>Megasphaera</taxon>
    </lineage>
</organism>
<name>E2Z9J7_9FIRM</name>